<dbReference type="Proteomes" id="UP001497623">
    <property type="component" value="Unassembled WGS sequence"/>
</dbReference>
<evidence type="ECO:0000313" key="1">
    <source>
        <dbReference type="EMBL" id="CAL4130733.1"/>
    </source>
</evidence>
<sequence>MILFTKMPSTPFKRLQMPLLHGLSAAVVIILILKASPRALISLLLNSLPLSVKIFFGAPKVVIQLVNKPVIIVEGHLFCTTVAAQKRVAISINSSLRAKTFEMRENQNKNKISICALLTAQTFAVREIYIKQLRFGGANV</sequence>
<dbReference type="EMBL" id="CAXKWB010026842">
    <property type="protein sequence ID" value="CAL4130733.1"/>
    <property type="molecule type" value="Genomic_DNA"/>
</dbReference>
<evidence type="ECO:0000313" key="2">
    <source>
        <dbReference type="Proteomes" id="UP001497623"/>
    </source>
</evidence>
<accession>A0AAV2RNR0</accession>
<gene>
    <name evidence="1" type="ORF">MNOR_LOCUS26626</name>
</gene>
<comment type="caution">
    <text evidence="1">The sequence shown here is derived from an EMBL/GenBank/DDBJ whole genome shotgun (WGS) entry which is preliminary data.</text>
</comment>
<keyword evidence="2" id="KW-1185">Reference proteome</keyword>
<protein>
    <submittedName>
        <fullName evidence="1">Uncharacterized protein</fullName>
    </submittedName>
</protein>
<reference evidence="1 2" key="1">
    <citation type="submission" date="2024-05" db="EMBL/GenBank/DDBJ databases">
        <authorList>
            <person name="Wallberg A."/>
        </authorList>
    </citation>
    <scope>NUCLEOTIDE SEQUENCE [LARGE SCALE GENOMIC DNA]</scope>
</reference>
<proteinExistence type="predicted"/>
<name>A0AAV2RNR0_MEGNR</name>
<organism evidence="1 2">
    <name type="scientific">Meganyctiphanes norvegica</name>
    <name type="common">Northern krill</name>
    <name type="synonym">Thysanopoda norvegica</name>
    <dbReference type="NCBI Taxonomy" id="48144"/>
    <lineage>
        <taxon>Eukaryota</taxon>
        <taxon>Metazoa</taxon>
        <taxon>Ecdysozoa</taxon>
        <taxon>Arthropoda</taxon>
        <taxon>Crustacea</taxon>
        <taxon>Multicrustacea</taxon>
        <taxon>Malacostraca</taxon>
        <taxon>Eumalacostraca</taxon>
        <taxon>Eucarida</taxon>
        <taxon>Euphausiacea</taxon>
        <taxon>Euphausiidae</taxon>
        <taxon>Meganyctiphanes</taxon>
    </lineage>
</organism>
<dbReference type="AlphaFoldDB" id="A0AAV2RNR0"/>